<dbReference type="Proteomes" id="UP000193689">
    <property type="component" value="Unassembled WGS sequence"/>
</dbReference>
<sequence>PRIISTSSSGTGCPSSHTTVTFNNDWDEPVLQMRAFEARYPGFQQSTTFCQLHLQGVGVDPGWQFAVKNVWTTGHLILSRGATLEYYLTTYFSQNAAYTRTQHVSVSNNVGNSTIDRYAAIHIRVPDGGEIWSPCTDSRGYAGLLNINFRVALLGGVNGTQTGYFGKGTRESVTEEWQYAWRRC</sequence>
<accession>A0A1Y2EBW2</accession>
<keyword evidence="2" id="KW-1185">Reference proteome</keyword>
<name>A0A1Y2EBW2_9PEZI</name>
<dbReference type="PANTHER" id="PTHR38847">
    <property type="match status" value="1"/>
</dbReference>
<gene>
    <name evidence="1" type="ORF">BCR38DRAFT_309362</name>
</gene>
<feature type="non-terminal residue" evidence="1">
    <location>
        <position position="184"/>
    </location>
</feature>
<dbReference type="InParanoid" id="A0A1Y2EBW2"/>
<dbReference type="InterPro" id="IPR025649">
    <property type="entry name" value="DUF4360"/>
</dbReference>
<organism evidence="1 2">
    <name type="scientific">Pseudomassariella vexata</name>
    <dbReference type="NCBI Taxonomy" id="1141098"/>
    <lineage>
        <taxon>Eukaryota</taxon>
        <taxon>Fungi</taxon>
        <taxon>Dikarya</taxon>
        <taxon>Ascomycota</taxon>
        <taxon>Pezizomycotina</taxon>
        <taxon>Sordariomycetes</taxon>
        <taxon>Xylariomycetidae</taxon>
        <taxon>Amphisphaeriales</taxon>
        <taxon>Pseudomassariaceae</taxon>
        <taxon>Pseudomassariella</taxon>
    </lineage>
</organism>
<reference evidence="1 2" key="1">
    <citation type="submission" date="2016-07" db="EMBL/GenBank/DDBJ databases">
        <title>Pervasive Adenine N6-methylation of Active Genes in Fungi.</title>
        <authorList>
            <consortium name="DOE Joint Genome Institute"/>
            <person name="Mondo S.J."/>
            <person name="Dannebaum R.O."/>
            <person name="Kuo R.C."/>
            <person name="Labutti K."/>
            <person name="Haridas S."/>
            <person name="Kuo A."/>
            <person name="Salamov A."/>
            <person name="Ahrendt S.R."/>
            <person name="Lipzen A."/>
            <person name="Sullivan W."/>
            <person name="Andreopoulos W.B."/>
            <person name="Clum A."/>
            <person name="Lindquist E."/>
            <person name="Daum C."/>
            <person name="Ramamoorthy G.K."/>
            <person name="Gryganskyi A."/>
            <person name="Culley D."/>
            <person name="Magnuson J.K."/>
            <person name="James T.Y."/>
            <person name="O'Malley M.A."/>
            <person name="Stajich J.E."/>
            <person name="Spatafora J.W."/>
            <person name="Visel A."/>
            <person name="Grigoriev I.V."/>
        </authorList>
    </citation>
    <scope>NUCLEOTIDE SEQUENCE [LARGE SCALE GENOMIC DNA]</scope>
    <source>
        <strain evidence="1 2">CBS 129021</strain>
    </source>
</reference>
<evidence type="ECO:0000313" key="2">
    <source>
        <dbReference type="Proteomes" id="UP000193689"/>
    </source>
</evidence>
<dbReference type="PANTHER" id="PTHR38847:SF1">
    <property type="entry name" value="PSEUDOURIDINE SYNTHASE RSUA_RLUA-LIKE DOMAIN-CONTAINING PROTEIN"/>
    <property type="match status" value="1"/>
</dbReference>
<dbReference type="OrthoDB" id="3786236at2759"/>
<dbReference type="Pfam" id="PF14273">
    <property type="entry name" value="DUF4360"/>
    <property type="match status" value="1"/>
</dbReference>
<comment type="caution">
    <text evidence="1">The sequence shown here is derived from an EMBL/GenBank/DDBJ whole genome shotgun (WGS) entry which is preliminary data.</text>
</comment>
<proteinExistence type="predicted"/>
<dbReference type="AlphaFoldDB" id="A0A1Y2EBW2"/>
<evidence type="ECO:0000313" key="1">
    <source>
        <dbReference type="EMBL" id="ORY68907.1"/>
    </source>
</evidence>
<dbReference type="GeneID" id="63770856"/>
<dbReference type="EMBL" id="MCFJ01000003">
    <property type="protein sequence ID" value="ORY68907.1"/>
    <property type="molecule type" value="Genomic_DNA"/>
</dbReference>
<protein>
    <submittedName>
        <fullName evidence="1">Uncharacterized protein</fullName>
    </submittedName>
</protein>
<feature type="non-terminal residue" evidence="1">
    <location>
        <position position="1"/>
    </location>
</feature>
<dbReference type="RefSeq" id="XP_040719194.1">
    <property type="nucleotide sequence ID" value="XM_040854644.1"/>
</dbReference>